<name>A0A7Y0AGH9_9BACT</name>
<dbReference type="AlphaFoldDB" id="A0A7Y0AGH9"/>
<sequence>MKQFHTLGALWATTALLAGCESVANIEPPAHTPRLSVAYTLSNQPRTANDQQFFDARNLYVSTSHSITETSAILGRADATAQLLDATGQVVETFRPRGRSGYGSAPGDSLQGYYVPVRGYVGQPGQRYTLQVSAPGLPAIEATLALPAPATVEAGSFAPDPAANQYQFRGRLAFTIADNAAATDYYLAYARLLDAAGQPWGPVQQDYASRNNEGIDLRLNRFDLSEPGNYYRRLPVSDAGRNGQRLSFGADVTAYPYGGTGQPGQLPPAYLEVIVSSIPAETYQFYQSVQRYYDTDGNPFAEPAPLRSNVANGYGLFAGATDTRLRIKL</sequence>
<gene>
    <name evidence="1" type="ORF">HHL22_17005</name>
</gene>
<evidence type="ECO:0000313" key="1">
    <source>
        <dbReference type="EMBL" id="NML66907.1"/>
    </source>
</evidence>
<keyword evidence="2" id="KW-1185">Reference proteome</keyword>
<dbReference type="RefSeq" id="WP_169532611.1">
    <property type="nucleotide sequence ID" value="NZ_JABBGH010000003.1"/>
</dbReference>
<dbReference type="EMBL" id="JABBGH010000003">
    <property type="protein sequence ID" value="NML66907.1"/>
    <property type="molecule type" value="Genomic_DNA"/>
</dbReference>
<protein>
    <submittedName>
        <fullName evidence="1">DUF4249 domain-containing protein</fullName>
    </submittedName>
</protein>
<evidence type="ECO:0000313" key="2">
    <source>
        <dbReference type="Proteomes" id="UP000559626"/>
    </source>
</evidence>
<dbReference type="Proteomes" id="UP000559626">
    <property type="component" value="Unassembled WGS sequence"/>
</dbReference>
<dbReference type="InterPro" id="IPR025345">
    <property type="entry name" value="DUF4249"/>
</dbReference>
<dbReference type="PROSITE" id="PS51257">
    <property type="entry name" value="PROKAR_LIPOPROTEIN"/>
    <property type="match status" value="1"/>
</dbReference>
<reference evidence="1 2" key="1">
    <citation type="submission" date="2020-04" db="EMBL/GenBank/DDBJ databases">
        <title>Hymenobacter polaris sp. nov., isolated from Arctic soil.</title>
        <authorList>
            <person name="Dahal R.H."/>
        </authorList>
    </citation>
    <scope>NUCLEOTIDE SEQUENCE [LARGE SCALE GENOMIC DNA]</scope>
    <source>
        <strain evidence="1 2">RP-2-7</strain>
    </source>
</reference>
<organism evidence="1 2">
    <name type="scientific">Hymenobacter polaris</name>
    <dbReference type="NCBI Taxonomy" id="2682546"/>
    <lineage>
        <taxon>Bacteria</taxon>
        <taxon>Pseudomonadati</taxon>
        <taxon>Bacteroidota</taxon>
        <taxon>Cytophagia</taxon>
        <taxon>Cytophagales</taxon>
        <taxon>Hymenobacteraceae</taxon>
        <taxon>Hymenobacter</taxon>
    </lineage>
</organism>
<comment type="caution">
    <text evidence="1">The sequence shown here is derived from an EMBL/GenBank/DDBJ whole genome shotgun (WGS) entry which is preliminary data.</text>
</comment>
<proteinExistence type="predicted"/>
<accession>A0A7Y0AGH9</accession>
<dbReference type="Pfam" id="PF14054">
    <property type="entry name" value="DUF4249"/>
    <property type="match status" value="1"/>
</dbReference>